<evidence type="ECO:0000313" key="5">
    <source>
        <dbReference type="EMBL" id="EYU44070.1"/>
    </source>
</evidence>
<protein>
    <recommendedName>
        <fullName evidence="4">Peptidase A1 domain-containing protein</fullName>
    </recommendedName>
</protein>
<gene>
    <name evidence="5" type="ORF">MIMGU_mgv1a023396mg</name>
</gene>
<reference evidence="5 6" key="1">
    <citation type="journal article" date="2013" name="Proc. Natl. Acad. Sci. U.S.A.">
        <title>Fine-scale variation in meiotic recombination in Mimulus inferred from population shotgun sequencing.</title>
        <authorList>
            <person name="Hellsten U."/>
            <person name="Wright K.M."/>
            <person name="Jenkins J."/>
            <person name="Shu S."/>
            <person name="Yuan Y."/>
            <person name="Wessler S.R."/>
            <person name="Schmutz J."/>
            <person name="Willis J.H."/>
            <person name="Rokhsar D.S."/>
        </authorList>
    </citation>
    <scope>NUCLEOTIDE SEQUENCE [LARGE SCALE GENOMIC DNA]</scope>
    <source>
        <strain evidence="6">cv. DUN x IM62</strain>
    </source>
</reference>
<dbReference type="InterPro" id="IPR032861">
    <property type="entry name" value="TAXi_N"/>
</dbReference>
<dbReference type="PROSITE" id="PS00141">
    <property type="entry name" value="ASP_PROTEASE"/>
    <property type="match status" value="2"/>
</dbReference>
<dbReference type="Pfam" id="PF14543">
    <property type="entry name" value="TAXi_N"/>
    <property type="match status" value="1"/>
</dbReference>
<dbReference type="CDD" id="cd05471">
    <property type="entry name" value="pepsin_like"/>
    <property type="match status" value="1"/>
</dbReference>
<feature type="non-terminal residue" evidence="5">
    <location>
        <position position="1"/>
    </location>
</feature>
<dbReference type="GO" id="GO:0006508">
    <property type="term" value="P:proteolysis"/>
    <property type="evidence" value="ECO:0007669"/>
    <property type="project" value="InterPro"/>
</dbReference>
<sequence length="419" mass="46016">NSVFGSCLMLVVFACWFNPKSSDAFGTFGFDIHHRYSDTVKQFLNDDGLPEKGTVEYYSAVAHRDRHLKGRHLATSTPILTFYGANETQRLNILGYLHYSLVTVGTPALTFIMALDTGTDLFWLPCDCTTCARSFNTTRGEKIKLEIYSPSNSTTSTPLPCNSTLCGPTRGCSARFNACSYQQLRGNASSSGILVDDVLHLGTNTNPQDPYDVTITLGCGQNQTGSYLDRGGINGVFGLGMDSISVPGVLAKKGAIANSFSMCFRFDGQGRIEFGDKGSPLQKTTPFNLQQSHTNYNISVTQVVVGNNVSNLGFTAIFDTGTTFTQLNDPTYSFIIQSFNSQVTHPRYQHQPKVYFDYCYLLSANQDSYITPNLTFTMKGGSQFNVTAPTISIHMQGINAYCLAIQKSEDINVIGREYL</sequence>
<dbReference type="PANTHER" id="PTHR13683:SF826">
    <property type="entry name" value="ASPARTYL PROTEASE FAMILY PROTEIN 1"/>
    <property type="match status" value="1"/>
</dbReference>
<dbReference type="STRING" id="4155.A0A022RYN0"/>
<proteinExistence type="inferred from homology"/>
<dbReference type="PROSITE" id="PS51767">
    <property type="entry name" value="PEPTIDASE_A1"/>
    <property type="match status" value="1"/>
</dbReference>
<organism evidence="5 6">
    <name type="scientific">Erythranthe guttata</name>
    <name type="common">Yellow monkey flower</name>
    <name type="synonym">Mimulus guttatus</name>
    <dbReference type="NCBI Taxonomy" id="4155"/>
    <lineage>
        <taxon>Eukaryota</taxon>
        <taxon>Viridiplantae</taxon>
        <taxon>Streptophyta</taxon>
        <taxon>Embryophyta</taxon>
        <taxon>Tracheophyta</taxon>
        <taxon>Spermatophyta</taxon>
        <taxon>Magnoliopsida</taxon>
        <taxon>eudicotyledons</taxon>
        <taxon>Gunneridae</taxon>
        <taxon>Pentapetalae</taxon>
        <taxon>asterids</taxon>
        <taxon>lamiids</taxon>
        <taxon>Lamiales</taxon>
        <taxon>Phrymaceae</taxon>
        <taxon>Erythranthe</taxon>
    </lineage>
</organism>
<dbReference type="eggNOG" id="KOG1339">
    <property type="taxonomic scope" value="Eukaryota"/>
</dbReference>
<dbReference type="Proteomes" id="UP000030748">
    <property type="component" value="Unassembled WGS sequence"/>
</dbReference>
<feature type="active site" evidence="2">
    <location>
        <position position="116"/>
    </location>
</feature>
<name>A0A022RYN0_ERYGU</name>
<evidence type="ECO:0000259" key="4">
    <source>
        <dbReference type="PROSITE" id="PS51767"/>
    </source>
</evidence>
<dbReference type="Gene3D" id="2.40.70.10">
    <property type="entry name" value="Acid Proteases"/>
    <property type="match status" value="2"/>
</dbReference>
<feature type="domain" description="Peptidase A1" evidence="4">
    <location>
        <begin position="98"/>
        <end position="419"/>
    </location>
</feature>
<dbReference type="InterPro" id="IPR021109">
    <property type="entry name" value="Peptidase_aspartic_dom_sf"/>
</dbReference>
<evidence type="ECO:0000313" key="6">
    <source>
        <dbReference type="Proteomes" id="UP000030748"/>
    </source>
</evidence>
<dbReference type="Pfam" id="PF14541">
    <property type="entry name" value="TAXi_C"/>
    <property type="match status" value="1"/>
</dbReference>
<dbReference type="InterPro" id="IPR032799">
    <property type="entry name" value="TAXi_C"/>
</dbReference>
<accession>A0A022RYN0</accession>
<keyword evidence="6" id="KW-1185">Reference proteome</keyword>
<comment type="similarity">
    <text evidence="1">Belongs to the peptidase A1 family.</text>
</comment>
<keyword evidence="3" id="KW-0732">Signal</keyword>
<evidence type="ECO:0000256" key="3">
    <source>
        <dbReference type="SAM" id="SignalP"/>
    </source>
</evidence>
<dbReference type="PANTHER" id="PTHR13683">
    <property type="entry name" value="ASPARTYL PROTEASES"/>
    <property type="match status" value="1"/>
</dbReference>
<dbReference type="InterPro" id="IPR001461">
    <property type="entry name" value="Aspartic_peptidase_A1"/>
</dbReference>
<dbReference type="AlphaFoldDB" id="A0A022RYN0"/>
<evidence type="ECO:0000256" key="1">
    <source>
        <dbReference type="ARBA" id="ARBA00007447"/>
    </source>
</evidence>
<dbReference type="InterPro" id="IPR033121">
    <property type="entry name" value="PEPTIDASE_A1"/>
</dbReference>
<feature type="active site" evidence="2">
    <location>
        <position position="319"/>
    </location>
</feature>
<dbReference type="InterPro" id="IPR034164">
    <property type="entry name" value="Pepsin-like_dom"/>
</dbReference>
<dbReference type="SUPFAM" id="SSF50630">
    <property type="entry name" value="Acid proteases"/>
    <property type="match status" value="1"/>
</dbReference>
<feature type="chain" id="PRO_5001505411" description="Peptidase A1 domain-containing protein" evidence="3">
    <location>
        <begin position="25"/>
        <end position="419"/>
    </location>
</feature>
<evidence type="ECO:0000256" key="2">
    <source>
        <dbReference type="PIRSR" id="PIRSR601461-1"/>
    </source>
</evidence>
<dbReference type="InterPro" id="IPR001969">
    <property type="entry name" value="Aspartic_peptidase_AS"/>
</dbReference>
<dbReference type="GO" id="GO:0004190">
    <property type="term" value="F:aspartic-type endopeptidase activity"/>
    <property type="evidence" value="ECO:0007669"/>
    <property type="project" value="InterPro"/>
</dbReference>
<feature type="signal peptide" evidence="3">
    <location>
        <begin position="1"/>
        <end position="24"/>
    </location>
</feature>
<dbReference type="EMBL" id="KI630220">
    <property type="protein sequence ID" value="EYU44070.1"/>
    <property type="molecule type" value="Genomic_DNA"/>
</dbReference>